<comment type="caution">
    <text evidence="3">The sequence shown here is derived from an EMBL/GenBank/DDBJ whole genome shotgun (WGS) entry which is preliminary data.</text>
</comment>
<dbReference type="CDD" id="cd06660">
    <property type="entry name" value="AKR_SF"/>
    <property type="match status" value="1"/>
</dbReference>
<sequence>MDHLIAHPEFFKAPLDIFEFNGMPYLRMGGSGLWTSKIGLGTWKFGRPETGDQSRVDQATALRIFDRALELGVTFWDTAPRYNNASGNAERIIGEWLKANPDQRRNIVIATKVYGGMDGITPNHCRLTRGNIKESVYASLERMNIETIDLFYFHHYDPFTPPEESFSAIEDLVREDLIRYLAVSNFTVDQLRAYQTIECANGIRSRIIAIQNQFDILRKEPPEYAGVLDFIQKSNLSFIAYSPLAEGFLTSRYLDPARAGVGDRVFDQGSLPELASPQNLIKLRQLNALATEWALDLSQLVLAYTLTLPGIGSLIPASSSVQQLESNARVAKITLTDEQKSTVKAIVG</sequence>
<dbReference type="PANTHER" id="PTHR43364:SF4">
    <property type="entry name" value="NAD(P)-LINKED OXIDOREDUCTASE SUPERFAMILY PROTEIN"/>
    <property type="match status" value="1"/>
</dbReference>
<accession>A0A0P6XD44</accession>
<organism evidence="3 4">
    <name type="scientific">Ornatilinea apprima</name>
    <dbReference type="NCBI Taxonomy" id="1134406"/>
    <lineage>
        <taxon>Bacteria</taxon>
        <taxon>Bacillati</taxon>
        <taxon>Chloroflexota</taxon>
        <taxon>Anaerolineae</taxon>
        <taxon>Anaerolineales</taxon>
        <taxon>Anaerolineaceae</taxon>
        <taxon>Ornatilinea</taxon>
    </lineage>
</organism>
<proteinExistence type="predicted"/>
<feature type="domain" description="NADP-dependent oxidoreductase" evidence="2">
    <location>
        <begin position="37"/>
        <end position="346"/>
    </location>
</feature>
<protein>
    <submittedName>
        <fullName evidence="3">Aryl-alcohol dehydrogenase</fullName>
    </submittedName>
</protein>
<dbReference type="Gene3D" id="3.20.20.100">
    <property type="entry name" value="NADP-dependent oxidoreductase domain"/>
    <property type="match status" value="1"/>
</dbReference>
<evidence type="ECO:0000313" key="3">
    <source>
        <dbReference type="EMBL" id="KPL80822.1"/>
    </source>
</evidence>
<dbReference type="OrthoDB" id="9773828at2"/>
<dbReference type="RefSeq" id="WP_075061122.1">
    <property type="nucleotide sequence ID" value="NZ_LGCL01000003.1"/>
</dbReference>
<dbReference type="Proteomes" id="UP000050417">
    <property type="component" value="Unassembled WGS sequence"/>
</dbReference>
<dbReference type="GO" id="GO:0016491">
    <property type="term" value="F:oxidoreductase activity"/>
    <property type="evidence" value="ECO:0007669"/>
    <property type="project" value="UniProtKB-KW"/>
</dbReference>
<dbReference type="SUPFAM" id="SSF51430">
    <property type="entry name" value="NAD(P)-linked oxidoreductase"/>
    <property type="match status" value="1"/>
</dbReference>
<dbReference type="STRING" id="1134406.ADN00_01110"/>
<dbReference type="EMBL" id="LGCL01000003">
    <property type="protein sequence ID" value="KPL80822.1"/>
    <property type="molecule type" value="Genomic_DNA"/>
</dbReference>
<dbReference type="InterPro" id="IPR050523">
    <property type="entry name" value="AKR_Detox_Biosynth"/>
</dbReference>
<evidence type="ECO:0000259" key="2">
    <source>
        <dbReference type="Pfam" id="PF00248"/>
    </source>
</evidence>
<dbReference type="AlphaFoldDB" id="A0A0P6XD44"/>
<gene>
    <name evidence="3" type="ORF">ADN00_01110</name>
</gene>
<name>A0A0P6XD44_9CHLR</name>
<dbReference type="PANTHER" id="PTHR43364">
    <property type="entry name" value="NADH-SPECIFIC METHYLGLYOXAL REDUCTASE-RELATED"/>
    <property type="match status" value="1"/>
</dbReference>
<evidence type="ECO:0000256" key="1">
    <source>
        <dbReference type="ARBA" id="ARBA00023002"/>
    </source>
</evidence>
<reference evidence="3 4" key="1">
    <citation type="submission" date="2015-07" db="EMBL/GenBank/DDBJ databases">
        <title>Genome sequence of Ornatilinea apprima DSM 23815.</title>
        <authorList>
            <person name="Hemp J."/>
            <person name="Ward L.M."/>
            <person name="Pace L.A."/>
            <person name="Fischer W.W."/>
        </authorList>
    </citation>
    <scope>NUCLEOTIDE SEQUENCE [LARGE SCALE GENOMIC DNA]</scope>
    <source>
        <strain evidence="3 4">P3M-1</strain>
    </source>
</reference>
<dbReference type="InterPro" id="IPR036812">
    <property type="entry name" value="NAD(P)_OxRdtase_dom_sf"/>
</dbReference>
<keyword evidence="4" id="KW-1185">Reference proteome</keyword>
<dbReference type="InterPro" id="IPR023210">
    <property type="entry name" value="NADP_OxRdtase_dom"/>
</dbReference>
<evidence type="ECO:0000313" key="4">
    <source>
        <dbReference type="Proteomes" id="UP000050417"/>
    </source>
</evidence>
<keyword evidence="1" id="KW-0560">Oxidoreductase</keyword>
<dbReference type="Pfam" id="PF00248">
    <property type="entry name" value="Aldo_ket_red"/>
    <property type="match status" value="1"/>
</dbReference>